<dbReference type="Gene3D" id="1.10.510.10">
    <property type="entry name" value="Transferase(Phosphotransferase) domain 1"/>
    <property type="match status" value="1"/>
</dbReference>
<dbReference type="SUPFAM" id="SSF56112">
    <property type="entry name" value="Protein kinase-like (PK-like)"/>
    <property type="match status" value="1"/>
</dbReference>
<keyword evidence="5 6" id="KW-0067">ATP-binding</keyword>
<keyword evidence="2" id="KW-0808">Transferase</keyword>
<keyword evidence="4" id="KW-0418">Kinase</keyword>
<evidence type="ECO:0000256" key="3">
    <source>
        <dbReference type="ARBA" id="ARBA00022741"/>
    </source>
</evidence>
<evidence type="ECO:0000256" key="1">
    <source>
        <dbReference type="ARBA" id="ARBA00022527"/>
    </source>
</evidence>
<dbReference type="GO" id="GO:0004672">
    <property type="term" value="F:protein kinase activity"/>
    <property type="evidence" value="ECO:0000318"/>
    <property type="project" value="GO_Central"/>
</dbReference>
<feature type="compositionally biased region" description="Low complexity" evidence="7">
    <location>
        <begin position="46"/>
        <end position="58"/>
    </location>
</feature>
<dbReference type="InterPro" id="IPR001245">
    <property type="entry name" value="Ser-Thr/Tyr_kinase_cat_dom"/>
</dbReference>
<keyword evidence="8" id="KW-1133">Transmembrane helix</keyword>
<dbReference type="STRING" id="29655.A0A0K9NR20"/>
<keyword evidence="8" id="KW-0472">Membrane</keyword>
<name>A0A0K9NR20_ZOSMR</name>
<dbReference type="OrthoDB" id="1901798at2759"/>
<dbReference type="InterPro" id="IPR011009">
    <property type="entry name" value="Kinase-like_dom_sf"/>
</dbReference>
<sequence length="703" mass="75726">PLQPPIASPYGFLHMGPRASILSPSQTSEPKQSFIPSPSPMPQTKQSLPPSLAPLPQSKHVLPPPPPDMDCTSLVCTDPLTNTPSGSPCECVHPMKVGLRLKVALYTFFPLVSELALEIASGTFLKQNQVRIMGANAATEQPNMSIVLVDLVPLGHKFDGAAAYMIAEIFWYKKVGINATSFGDYDVLYVMYPGLPPSPPVPPEGFNVVGGSSGNENNSSRHPLGVNVNTKKEKLGGSLIAIIVLSSIIALVLSVGSAWFLFLKPKDGAHSFANTPRTPLPLFSKAPCGRQRAFGSFPSSPSGSFTSSMAMYTGSAKTFTAAEIERATNKFEESKMIGEGGFGRVYQGILDDETKVAVKVLKRDDHQGSREFLAEVEMLGRLHHRNLVKLIGICTEENSRCLVYELIPNGSVDSHLHGIHKEIAPLDWGARMKIALGSARGLAYLHEDSSPRVIHRDFKASNILLEYDFVPKVSDFGLARTAVDGGSGHISTRVMGTFGYVAPEYAMTGHLLVKSDVYSYGVVLLEILTGRKPVDMFRPHGQENLVTWARPLLTNREGLDMILDPALGTSVPFESVAKVAAIASLCVQPEVSHRPFMGEVVQALKLVCNESDGDQASESCSQGDAIDQDSEIRIDTIGLVPEADIRVVSASEIFGTSSGIMAMDASGSFRRHSSSGPLNSSNSRGGQFWQRIKGGFSRGSMSD</sequence>
<evidence type="ECO:0000256" key="7">
    <source>
        <dbReference type="SAM" id="MobiDB-lite"/>
    </source>
</evidence>
<dbReference type="InterPro" id="IPR017441">
    <property type="entry name" value="Protein_kinase_ATP_BS"/>
</dbReference>
<feature type="compositionally biased region" description="Polar residues" evidence="7">
    <location>
        <begin position="22"/>
        <end position="36"/>
    </location>
</feature>
<dbReference type="InterPro" id="IPR008271">
    <property type="entry name" value="Ser/Thr_kinase_AS"/>
</dbReference>
<dbReference type="InterPro" id="IPR000719">
    <property type="entry name" value="Prot_kinase_dom"/>
</dbReference>
<evidence type="ECO:0000313" key="10">
    <source>
        <dbReference type="EMBL" id="KMZ58527.1"/>
    </source>
</evidence>
<dbReference type="PROSITE" id="PS00107">
    <property type="entry name" value="PROTEIN_KINASE_ATP"/>
    <property type="match status" value="1"/>
</dbReference>
<dbReference type="Pfam" id="PF23180">
    <property type="entry name" value="ALE2_N"/>
    <property type="match status" value="1"/>
</dbReference>
<keyword evidence="8" id="KW-0812">Transmembrane</keyword>
<keyword evidence="1" id="KW-0723">Serine/threonine-protein kinase</keyword>
<dbReference type="CDD" id="cd14066">
    <property type="entry name" value="STKc_IRAK"/>
    <property type="match status" value="1"/>
</dbReference>
<dbReference type="EMBL" id="LFYR01001927">
    <property type="protein sequence ID" value="KMZ58527.1"/>
    <property type="molecule type" value="Genomic_DNA"/>
</dbReference>
<feature type="compositionally biased region" description="Low complexity" evidence="7">
    <location>
        <begin position="674"/>
        <end position="686"/>
    </location>
</feature>
<accession>A0A0K9NR20</accession>
<evidence type="ECO:0000259" key="9">
    <source>
        <dbReference type="PROSITE" id="PS50011"/>
    </source>
</evidence>
<feature type="domain" description="Protein kinase" evidence="9">
    <location>
        <begin position="331"/>
        <end position="607"/>
    </location>
</feature>
<evidence type="ECO:0000256" key="8">
    <source>
        <dbReference type="SAM" id="Phobius"/>
    </source>
</evidence>
<feature type="region of interest" description="Disordered" evidence="7">
    <location>
        <begin position="1"/>
        <end position="58"/>
    </location>
</feature>
<dbReference type="InterPro" id="IPR057597">
    <property type="entry name" value="ALE2_N"/>
</dbReference>
<dbReference type="GO" id="GO:0004674">
    <property type="term" value="F:protein serine/threonine kinase activity"/>
    <property type="evidence" value="ECO:0007669"/>
    <property type="project" value="UniProtKB-KW"/>
</dbReference>
<dbReference type="Gene3D" id="3.30.200.20">
    <property type="entry name" value="Phosphorylase Kinase, domain 1"/>
    <property type="match status" value="1"/>
</dbReference>
<reference evidence="11" key="1">
    <citation type="journal article" date="2016" name="Nature">
        <title>The genome of the seagrass Zostera marina reveals angiosperm adaptation to the sea.</title>
        <authorList>
            <person name="Olsen J.L."/>
            <person name="Rouze P."/>
            <person name="Verhelst B."/>
            <person name="Lin Y.-C."/>
            <person name="Bayer T."/>
            <person name="Collen J."/>
            <person name="Dattolo E."/>
            <person name="De Paoli E."/>
            <person name="Dittami S."/>
            <person name="Maumus F."/>
            <person name="Michel G."/>
            <person name="Kersting A."/>
            <person name="Lauritano C."/>
            <person name="Lohaus R."/>
            <person name="Toepel M."/>
            <person name="Tonon T."/>
            <person name="Vanneste K."/>
            <person name="Amirebrahimi M."/>
            <person name="Brakel J."/>
            <person name="Bostroem C."/>
            <person name="Chovatia M."/>
            <person name="Grimwood J."/>
            <person name="Jenkins J.W."/>
            <person name="Jueterbock A."/>
            <person name="Mraz A."/>
            <person name="Stam W.T."/>
            <person name="Tice H."/>
            <person name="Bornberg-Bauer E."/>
            <person name="Green P.J."/>
            <person name="Pearson G.A."/>
            <person name="Procaccini G."/>
            <person name="Duarte C.M."/>
            <person name="Schmutz J."/>
            <person name="Reusch T.B.H."/>
            <person name="Van de Peer Y."/>
        </authorList>
    </citation>
    <scope>NUCLEOTIDE SEQUENCE [LARGE SCALE GENOMIC DNA]</scope>
    <source>
        <strain evidence="11">cv. Finnish</strain>
    </source>
</reference>
<dbReference type="PROSITE" id="PS50011">
    <property type="entry name" value="PROTEIN_KINASE_DOM"/>
    <property type="match status" value="1"/>
</dbReference>
<evidence type="ECO:0000313" key="11">
    <source>
        <dbReference type="Proteomes" id="UP000036987"/>
    </source>
</evidence>
<dbReference type="FunFam" id="3.30.200.20:FF:000146">
    <property type="entry name" value="receptor-like serine/threonine-protein kinase ALE2"/>
    <property type="match status" value="1"/>
</dbReference>
<dbReference type="GO" id="GO:0005524">
    <property type="term" value="F:ATP binding"/>
    <property type="evidence" value="ECO:0007669"/>
    <property type="project" value="UniProtKB-UniRule"/>
</dbReference>
<evidence type="ECO:0000256" key="2">
    <source>
        <dbReference type="ARBA" id="ARBA00022679"/>
    </source>
</evidence>
<keyword evidence="3 6" id="KW-0547">Nucleotide-binding</keyword>
<organism evidence="10 11">
    <name type="scientific">Zostera marina</name>
    <name type="common">Eelgrass</name>
    <dbReference type="NCBI Taxonomy" id="29655"/>
    <lineage>
        <taxon>Eukaryota</taxon>
        <taxon>Viridiplantae</taxon>
        <taxon>Streptophyta</taxon>
        <taxon>Embryophyta</taxon>
        <taxon>Tracheophyta</taxon>
        <taxon>Spermatophyta</taxon>
        <taxon>Magnoliopsida</taxon>
        <taxon>Liliopsida</taxon>
        <taxon>Zosteraceae</taxon>
        <taxon>Zostera</taxon>
    </lineage>
</organism>
<dbReference type="PANTHER" id="PTHR47989">
    <property type="entry name" value="OS01G0750732 PROTEIN"/>
    <property type="match status" value="1"/>
</dbReference>
<gene>
    <name evidence="10" type="ORF">ZOSMA_76G00830</name>
</gene>
<dbReference type="AlphaFoldDB" id="A0A0K9NR20"/>
<protein>
    <recommendedName>
        <fullName evidence="9">Protein kinase domain-containing protein</fullName>
    </recommendedName>
</protein>
<dbReference type="PROSITE" id="PS00108">
    <property type="entry name" value="PROTEIN_KINASE_ST"/>
    <property type="match status" value="1"/>
</dbReference>
<feature type="region of interest" description="Disordered" evidence="7">
    <location>
        <begin position="671"/>
        <end position="703"/>
    </location>
</feature>
<keyword evidence="11" id="KW-1185">Reference proteome</keyword>
<feature type="non-terminal residue" evidence="10">
    <location>
        <position position="1"/>
    </location>
</feature>
<dbReference type="Proteomes" id="UP000036987">
    <property type="component" value="Unassembled WGS sequence"/>
</dbReference>
<evidence type="ECO:0000256" key="4">
    <source>
        <dbReference type="ARBA" id="ARBA00022777"/>
    </source>
</evidence>
<evidence type="ECO:0000256" key="6">
    <source>
        <dbReference type="PROSITE-ProRule" id="PRU10141"/>
    </source>
</evidence>
<dbReference type="PANTHER" id="PTHR47989:SF45">
    <property type="entry name" value="OS01G0709500 PROTEIN"/>
    <property type="match status" value="1"/>
</dbReference>
<comment type="caution">
    <text evidence="10">The sequence shown here is derived from an EMBL/GenBank/DDBJ whole genome shotgun (WGS) entry which is preliminary data.</text>
</comment>
<feature type="transmembrane region" description="Helical" evidence="8">
    <location>
        <begin position="239"/>
        <end position="262"/>
    </location>
</feature>
<dbReference type="FunFam" id="1.10.510.10:FF:000051">
    <property type="entry name" value="Receptor-like serine/threonine-protein kinase ALE2"/>
    <property type="match status" value="1"/>
</dbReference>
<feature type="binding site" evidence="6">
    <location>
        <position position="359"/>
    </location>
    <ligand>
        <name>ATP</name>
        <dbReference type="ChEBI" id="CHEBI:30616"/>
    </ligand>
</feature>
<evidence type="ECO:0000256" key="5">
    <source>
        <dbReference type="ARBA" id="ARBA00022840"/>
    </source>
</evidence>
<proteinExistence type="predicted"/>
<dbReference type="Pfam" id="PF07714">
    <property type="entry name" value="PK_Tyr_Ser-Thr"/>
    <property type="match status" value="1"/>
</dbReference>